<dbReference type="KEGG" id="bcoh:BC6307_19925"/>
<dbReference type="STRING" id="1314751.GCA_001591425_02884"/>
<dbReference type="RefSeq" id="WP_066417524.1">
    <property type="nucleotide sequence ID" value="NZ_CP018866.1"/>
</dbReference>
<dbReference type="AlphaFoldDB" id="A0A223KV50"/>
<protein>
    <recommendedName>
        <fullName evidence="3">YwpF-like protein</fullName>
    </recommendedName>
</protein>
<sequence length="143" mass="16196">MKTFKLVSLALIEENKNRPIPLIDGLIINKELDEQWLVEAYVPKDNLVLFENLVNSEELIPIQTIISKPTNDPATFHARVKHISVMEEHISVLFDAQLFRRNNSFHVDLLSSLVGEGLAGDELLSQFITRSKDDTTKPQTAKS</sequence>
<evidence type="ECO:0000313" key="1">
    <source>
        <dbReference type="EMBL" id="AST93369.1"/>
    </source>
</evidence>
<keyword evidence="2" id="KW-1185">Reference proteome</keyword>
<dbReference type="Pfam" id="PF14183">
    <property type="entry name" value="YwpF"/>
    <property type="match status" value="1"/>
</dbReference>
<accession>A0A223KV50</accession>
<evidence type="ECO:0008006" key="3">
    <source>
        <dbReference type="Google" id="ProtNLM"/>
    </source>
</evidence>
<name>A0A223KV50_9BACI</name>
<gene>
    <name evidence="1" type="ORF">BC6307_19925</name>
</gene>
<dbReference type="Proteomes" id="UP000215224">
    <property type="component" value="Chromosome"/>
</dbReference>
<organism evidence="1 2">
    <name type="scientific">Sutcliffiella cohnii</name>
    <dbReference type="NCBI Taxonomy" id="33932"/>
    <lineage>
        <taxon>Bacteria</taxon>
        <taxon>Bacillati</taxon>
        <taxon>Bacillota</taxon>
        <taxon>Bacilli</taxon>
        <taxon>Bacillales</taxon>
        <taxon>Bacillaceae</taxon>
        <taxon>Sutcliffiella</taxon>
    </lineage>
</organism>
<proteinExistence type="predicted"/>
<dbReference type="EMBL" id="CP018866">
    <property type="protein sequence ID" value="AST93369.1"/>
    <property type="molecule type" value="Genomic_DNA"/>
</dbReference>
<evidence type="ECO:0000313" key="2">
    <source>
        <dbReference type="Proteomes" id="UP000215224"/>
    </source>
</evidence>
<dbReference type="InterPro" id="IPR025573">
    <property type="entry name" value="YwpF"/>
</dbReference>
<reference evidence="1 2" key="1">
    <citation type="submission" date="2016-12" db="EMBL/GenBank/DDBJ databases">
        <title>The whole genome sequencing and assembly of Bacillus cohnii DSM 6307T strain.</title>
        <authorList>
            <person name="Lee Y.-J."/>
            <person name="Yi H."/>
            <person name="Bahn Y.-S."/>
            <person name="Kim J.F."/>
            <person name="Lee D.-W."/>
        </authorList>
    </citation>
    <scope>NUCLEOTIDE SEQUENCE [LARGE SCALE GENOMIC DNA]</scope>
    <source>
        <strain evidence="1 2">DSM 6307</strain>
    </source>
</reference>